<sequence>MKINGTNRRQLHTSEGLLAWEWETKSGVQREIQLDNHKIREKVKIIYTEDKVTVTKENVHYRLELDRHVIPSQFTISSEGEAYTIRKEKDRLIILHENKMVGTFEWTTTFRSLEAVFGTRQRIFSLNEEISFVGLVASIIAIDEWLDYYTML</sequence>
<keyword evidence="2" id="KW-1185">Reference proteome</keyword>
<gene>
    <name evidence="1" type="ORF">G8O30_06220</name>
</gene>
<reference evidence="1 2" key="1">
    <citation type="submission" date="2019-07" db="EMBL/GenBank/DDBJ databases">
        <title>Genome sequence of 2 isolates from Red Sea Mangroves.</title>
        <authorList>
            <person name="Sefrji F."/>
            <person name="Michoud G."/>
            <person name="Merlino G."/>
            <person name="Daffonchio D."/>
        </authorList>
    </citation>
    <scope>NUCLEOTIDE SEQUENCE [LARGE SCALE GENOMIC DNA]</scope>
    <source>
        <strain evidence="1 2">R1DC41</strain>
    </source>
</reference>
<name>A0A7S8CB70_9BACI</name>
<dbReference type="RefSeq" id="WP_239674115.1">
    <property type="nucleotide sequence ID" value="NZ_CP049742.1"/>
</dbReference>
<evidence type="ECO:0000313" key="2">
    <source>
        <dbReference type="Proteomes" id="UP000593626"/>
    </source>
</evidence>
<accession>A0A7S8CB70</accession>
<proteinExistence type="predicted"/>
<dbReference type="EMBL" id="CP049742">
    <property type="protein sequence ID" value="QPC46588.1"/>
    <property type="molecule type" value="Genomic_DNA"/>
</dbReference>
<protein>
    <submittedName>
        <fullName evidence="1">Uncharacterized protein</fullName>
    </submittedName>
</protein>
<evidence type="ECO:0000313" key="1">
    <source>
        <dbReference type="EMBL" id="QPC46588.1"/>
    </source>
</evidence>
<dbReference type="KEGG" id="mcui:G8O30_06220"/>
<dbReference type="AlphaFoldDB" id="A0A7S8CB70"/>
<organism evidence="1 2">
    <name type="scientific">Mangrovibacillus cuniculi</name>
    <dbReference type="NCBI Taxonomy" id="2593652"/>
    <lineage>
        <taxon>Bacteria</taxon>
        <taxon>Bacillati</taxon>
        <taxon>Bacillota</taxon>
        <taxon>Bacilli</taxon>
        <taxon>Bacillales</taxon>
        <taxon>Bacillaceae</taxon>
        <taxon>Mangrovibacillus</taxon>
    </lineage>
</organism>
<dbReference type="Proteomes" id="UP000593626">
    <property type="component" value="Chromosome"/>
</dbReference>